<accession>A0A8J2Y5Q3</accession>
<proteinExistence type="predicted"/>
<name>A0A8J2Y5Q3_9PROT</name>
<dbReference type="EMBL" id="BMGH01000001">
    <property type="protein sequence ID" value="GGD15680.1"/>
    <property type="molecule type" value="Genomic_DNA"/>
</dbReference>
<reference evidence="1" key="2">
    <citation type="submission" date="2020-09" db="EMBL/GenBank/DDBJ databases">
        <authorList>
            <person name="Sun Q."/>
            <person name="Zhou Y."/>
        </authorList>
    </citation>
    <scope>NUCLEOTIDE SEQUENCE</scope>
    <source>
        <strain evidence="1">CGMCC 1.12921</strain>
    </source>
</reference>
<organism evidence="1 2">
    <name type="scientific">Aquisalinus flavus</name>
    <dbReference type="NCBI Taxonomy" id="1526572"/>
    <lineage>
        <taxon>Bacteria</taxon>
        <taxon>Pseudomonadati</taxon>
        <taxon>Pseudomonadota</taxon>
        <taxon>Alphaproteobacteria</taxon>
        <taxon>Parvularculales</taxon>
        <taxon>Parvularculaceae</taxon>
        <taxon>Aquisalinus</taxon>
    </lineage>
</organism>
<comment type="caution">
    <text evidence="1">The sequence shown here is derived from an EMBL/GenBank/DDBJ whole genome shotgun (WGS) entry which is preliminary data.</text>
</comment>
<gene>
    <name evidence="1" type="ORF">GCM10011342_25550</name>
</gene>
<sequence>MMKPDFIPYLGVTTVLVSSGYISDSALNGSLSLSRNTIYNFRNRGSVHSETFTALKATFSETLIELDRHNPFPPTVRTQVLKILNSAEDKAPFRKVIDALSANTAGDIPTHDKGDFLPDIALATWFGVEASVRPRTENRYAGAWWLFRPDSQSRKAGSQPLWNISLMNIQPHEANPARSEDILPKFEFFYRQGESADSLTNQRKANSIWEYSGRLMPTFPFLIFLGARSESVQKYPVFMRWQKSRQADSGEEHETEAEGQISAFNSGQHAISSNVYAYFITESASWQGDDFNNNLKILHDKIGLMPEDKLDDSWTGMVSTVEKLNTIFDEAFSRTAILEKID</sequence>
<dbReference type="Proteomes" id="UP000613582">
    <property type="component" value="Unassembled WGS sequence"/>
</dbReference>
<dbReference type="AlphaFoldDB" id="A0A8J2Y5Q3"/>
<evidence type="ECO:0000313" key="1">
    <source>
        <dbReference type="EMBL" id="GGD15680.1"/>
    </source>
</evidence>
<evidence type="ECO:0000313" key="2">
    <source>
        <dbReference type="Proteomes" id="UP000613582"/>
    </source>
</evidence>
<keyword evidence="2" id="KW-1185">Reference proteome</keyword>
<reference evidence="1" key="1">
    <citation type="journal article" date="2014" name="Int. J. Syst. Evol. Microbiol.">
        <title>Complete genome sequence of Corynebacterium casei LMG S-19264T (=DSM 44701T), isolated from a smear-ripened cheese.</title>
        <authorList>
            <consortium name="US DOE Joint Genome Institute (JGI-PGF)"/>
            <person name="Walter F."/>
            <person name="Albersmeier A."/>
            <person name="Kalinowski J."/>
            <person name="Ruckert C."/>
        </authorList>
    </citation>
    <scope>NUCLEOTIDE SEQUENCE</scope>
    <source>
        <strain evidence="1">CGMCC 1.12921</strain>
    </source>
</reference>
<protein>
    <submittedName>
        <fullName evidence="1">Uncharacterized protein</fullName>
    </submittedName>
</protein>